<keyword evidence="2" id="KW-1185">Reference proteome</keyword>
<dbReference type="Pfam" id="PF07922">
    <property type="entry name" value="Glyco_transf_52"/>
    <property type="match status" value="1"/>
</dbReference>
<reference evidence="1 2" key="1">
    <citation type="submission" date="2014-10" db="EMBL/GenBank/DDBJ databases">
        <title>Genome sequence of Pectobacterium carotovorum M022.</title>
        <authorList>
            <person name="Chan K.-G."/>
            <person name="Tan W.-S."/>
        </authorList>
    </citation>
    <scope>NUCLEOTIDE SEQUENCE [LARGE SCALE GENOMIC DNA]</scope>
    <source>
        <strain evidence="1 2">M022</strain>
    </source>
</reference>
<evidence type="ECO:0000313" key="2">
    <source>
        <dbReference type="Proteomes" id="UP000053038"/>
    </source>
</evidence>
<dbReference type="EMBL" id="JSXC01000011">
    <property type="protein sequence ID" value="KHN54689.1"/>
    <property type="molecule type" value="Genomic_DNA"/>
</dbReference>
<organism evidence="1 2">
    <name type="scientific">Pectobacterium fontis</name>
    <dbReference type="NCBI Taxonomy" id="2558042"/>
    <lineage>
        <taxon>Bacteria</taxon>
        <taxon>Pseudomonadati</taxon>
        <taxon>Pseudomonadota</taxon>
        <taxon>Gammaproteobacteria</taxon>
        <taxon>Enterobacterales</taxon>
        <taxon>Pectobacteriaceae</taxon>
        <taxon>Pectobacterium</taxon>
    </lineage>
</organism>
<comment type="caution">
    <text evidence="1">The sequence shown here is derived from an EMBL/GenBank/DDBJ whole genome shotgun (WGS) entry which is preliminary data.</text>
</comment>
<dbReference type="Proteomes" id="UP000053038">
    <property type="component" value="Unassembled WGS sequence"/>
</dbReference>
<name>A0A7V8IL82_9GAMM</name>
<sequence length="331" mass="39149">MVVGIKNFNLFICSTPLQMIIAEKIIITNRLPSEKNIIIVLHANSNEKYLNYANRLKKLAFEMFYFSMDFGSSRIKKLKHHYKIKNFLKCNFSNENSYDVYFANINDMTISQLCTMINVNRVFTFDDGIGNVNKKSIYFRDEKNSIQNKILRWIMGIKEKQITLKGKIFKHYTIYDGLDNIVKKEKLIPLSIWPFDSDLNKTKGVREIKKIFLGQPFNELGVEEQIIIKNIKSLGIEYYFPHPREKNKIHNVNYINTSMIFEEYIYNEIIENTDTSYEIYSIISSALLNINELSLTERLSVCYLYTDDIKKQYSDVYELFDKMNIYSIKIR</sequence>
<dbReference type="AlphaFoldDB" id="A0A7V8IL82"/>
<evidence type="ECO:0000313" key="1">
    <source>
        <dbReference type="EMBL" id="KHN54689.1"/>
    </source>
</evidence>
<dbReference type="RefSeq" id="WP_039346087.1">
    <property type="nucleotide sequence ID" value="NZ_JSXC01000011.1"/>
</dbReference>
<gene>
    <name evidence="1" type="ORF">OI69_03285</name>
</gene>
<dbReference type="Gene3D" id="3.30.370.20">
    <property type="match status" value="1"/>
</dbReference>
<dbReference type="InterPro" id="IPR012477">
    <property type="entry name" value="Glyco_transf_52"/>
</dbReference>
<accession>A0A7V8IL82</accession>
<proteinExistence type="predicted"/>
<dbReference type="OrthoDB" id="2339372at2"/>
<protein>
    <submittedName>
        <fullName evidence="1">Uncharacterized protein</fullName>
    </submittedName>
</protein>